<dbReference type="GO" id="GO:0006071">
    <property type="term" value="P:glycerol metabolic process"/>
    <property type="evidence" value="ECO:0007669"/>
    <property type="project" value="InterPro"/>
</dbReference>
<name>A0A7X4YTF0_9BACL</name>
<evidence type="ECO:0000313" key="3">
    <source>
        <dbReference type="Proteomes" id="UP000558113"/>
    </source>
</evidence>
<dbReference type="InterPro" id="IPR048394">
    <property type="entry name" value="FakA-like_M"/>
</dbReference>
<dbReference type="InterPro" id="IPR050270">
    <property type="entry name" value="DegV_domain_contain"/>
</dbReference>
<dbReference type="NCBIfam" id="TIGR03599">
    <property type="entry name" value="YloV"/>
    <property type="match status" value="1"/>
</dbReference>
<evidence type="ECO:0000259" key="1">
    <source>
        <dbReference type="PROSITE" id="PS51480"/>
    </source>
</evidence>
<dbReference type="Pfam" id="PF13684">
    <property type="entry name" value="FakA-like_C"/>
    <property type="match status" value="1"/>
</dbReference>
<dbReference type="Pfam" id="PF21645">
    <property type="entry name" value="FakA-like_M"/>
    <property type="match status" value="1"/>
</dbReference>
<accession>A0A7X4YTF0</accession>
<proteinExistence type="predicted"/>
<protein>
    <submittedName>
        <fullName evidence="2">DAK2 domain-containing protein</fullName>
    </submittedName>
</protein>
<gene>
    <name evidence="2" type="ORF">GT003_19590</name>
</gene>
<dbReference type="InterPro" id="IPR004007">
    <property type="entry name" value="DhaL_dom"/>
</dbReference>
<evidence type="ECO:0000313" key="2">
    <source>
        <dbReference type="EMBL" id="NBC71204.1"/>
    </source>
</evidence>
<dbReference type="InterPro" id="IPR019986">
    <property type="entry name" value="YloV-like"/>
</dbReference>
<sequence>MIKRFINGSDFMNMVLSGADNLQRNEARINALNVFPVPDGDTGSNMNLTMTSGKRELQKNPSPAVGKVAEALSKGLLMGARGNSGVILSQLFRGFSKSIASQEGIDAQQFAAALQNGVDMAYKAVVKPVEGTILTVAKDTAKHAVTFAKRNNDMLLLMQEVCARANESLARTPDLLPVLKQVGVVDSGGQGLVCIYEGFMSSLAGEHGEDTDRYIGTESAIPASVTGALKQPIAPPKRPEAFHYRSAQSKIETDHIEFLYDMEFFINRKQAGRTGLRFDEALFKGMLSRDGDSILVIVDDEIIKVHVHTRKPGDVLNYALPYGELTEIHILNMREQHRDLLQKEAASAAIAGGVNSGAAEVLPETAVVEEAALGLAVSEVLTGSPADALSAKHAHEWAPFGLIAVAMGDGIRSIFLDNNVDVVLSGGQTMNPSTEDFVKAIESLSAEHIYLLPNNGNIILAAQQAADLSERSVTVVGTKNIPQGLAAVLAFREEDSADVNTQAMNEAVLQVRSGQVTNAVRNTAIDGISIQEGDYIGILEKTIVAASASLQETCRELLARMLEDGGELVTVLTGEQAIEAETAELTAWARDNFPDAEFEVHAGGQPLYPYLIAVE</sequence>
<dbReference type="OrthoDB" id="9760324at2"/>
<dbReference type="SMART" id="SM01121">
    <property type="entry name" value="Dak1_2"/>
    <property type="match status" value="1"/>
</dbReference>
<dbReference type="PANTHER" id="PTHR33434:SF4">
    <property type="entry name" value="PHOSPHATASE PROTEIN"/>
    <property type="match status" value="1"/>
</dbReference>
<feature type="domain" description="DhaL" evidence="1">
    <location>
        <begin position="9"/>
        <end position="201"/>
    </location>
</feature>
<dbReference type="PANTHER" id="PTHR33434">
    <property type="entry name" value="DEGV DOMAIN-CONTAINING PROTEIN DR_1986-RELATED"/>
    <property type="match status" value="1"/>
</dbReference>
<organism evidence="2 3">
    <name type="scientific">Paenibacillus sacheonensis</name>
    <dbReference type="NCBI Taxonomy" id="742054"/>
    <lineage>
        <taxon>Bacteria</taxon>
        <taxon>Bacillati</taxon>
        <taxon>Bacillota</taxon>
        <taxon>Bacilli</taxon>
        <taxon>Bacillales</taxon>
        <taxon>Paenibacillaceae</taxon>
        <taxon>Paenibacillus</taxon>
    </lineage>
</organism>
<dbReference type="PROSITE" id="PS51480">
    <property type="entry name" value="DHAL"/>
    <property type="match status" value="1"/>
</dbReference>
<dbReference type="SUPFAM" id="SSF101473">
    <property type="entry name" value="DhaL-like"/>
    <property type="match status" value="1"/>
</dbReference>
<dbReference type="SMART" id="SM01120">
    <property type="entry name" value="Dak2"/>
    <property type="match status" value="1"/>
</dbReference>
<dbReference type="Proteomes" id="UP000558113">
    <property type="component" value="Unassembled WGS sequence"/>
</dbReference>
<dbReference type="EMBL" id="JAAAMU010000010">
    <property type="protein sequence ID" value="NBC71204.1"/>
    <property type="molecule type" value="Genomic_DNA"/>
</dbReference>
<dbReference type="AlphaFoldDB" id="A0A7X4YTF0"/>
<dbReference type="RefSeq" id="WP_161700929.1">
    <property type="nucleotide sequence ID" value="NZ_JAAAMU010000010.1"/>
</dbReference>
<keyword evidence="3" id="KW-1185">Reference proteome</keyword>
<comment type="caution">
    <text evidence="2">The sequence shown here is derived from an EMBL/GenBank/DDBJ whole genome shotgun (WGS) entry which is preliminary data.</text>
</comment>
<dbReference type="Pfam" id="PF02734">
    <property type="entry name" value="Dak2"/>
    <property type="match status" value="1"/>
</dbReference>
<dbReference type="GO" id="GO:0004371">
    <property type="term" value="F:glycerone kinase activity"/>
    <property type="evidence" value="ECO:0007669"/>
    <property type="project" value="InterPro"/>
</dbReference>
<dbReference type="Gene3D" id="1.25.40.340">
    <property type="match status" value="1"/>
</dbReference>
<reference evidence="2 3" key="1">
    <citation type="submission" date="2020-01" db="EMBL/GenBank/DDBJ databases">
        <title>Paenibacillus soybeanensis sp. nov. isolated from the nodules of soybean (Glycine max(L.) Merr).</title>
        <authorList>
            <person name="Wang H."/>
        </authorList>
    </citation>
    <scope>NUCLEOTIDE SEQUENCE [LARGE SCALE GENOMIC DNA]</scope>
    <source>
        <strain evidence="2 3">DSM 23054</strain>
    </source>
</reference>
<dbReference type="InterPro" id="IPR036117">
    <property type="entry name" value="DhaL_dom_sf"/>
</dbReference>
<dbReference type="InterPro" id="IPR033470">
    <property type="entry name" value="FakA-like_C"/>
</dbReference>